<sequence>MNPLSLLGKAVSIGSFLASDAEISYGVQDHLPEEVKQVIERCAPKPVARVDYKESSKFGQRYKCYDERGVFIGRVKYRHGTWTWES</sequence>
<organism evidence="1 2">
    <name type="scientific">Dolichospermum planctonicum CS-1226</name>
    <dbReference type="NCBI Taxonomy" id="3021751"/>
    <lineage>
        <taxon>Bacteria</taxon>
        <taxon>Bacillati</taxon>
        <taxon>Cyanobacteriota</taxon>
        <taxon>Cyanophyceae</taxon>
        <taxon>Nostocales</taxon>
        <taxon>Aphanizomenonaceae</taxon>
        <taxon>Dolichospermum</taxon>
        <taxon>Dolichospermum planctonicum</taxon>
    </lineage>
</organism>
<keyword evidence="2" id="KW-1185">Reference proteome</keyword>
<dbReference type="RefSeq" id="WP_271794660.1">
    <property type="nucleotide sequence ID" value="NZ_JAQMUC010000012.1"/>
</dbReference>
<evidence type="ECO:0000313" key="2">
    <source>
        <dbReference type="Proteomes" id="UP001211249"/>
    </source>
</evidence>
<comment type="caution">
    <text evidence="1">The sequence shown here is derived from an EMBL/GenBank/DDBJ whole genome shotgun (WGS) entry which is preliminary data.</text>
</comment>
<accession>A0ABT5ADN1</accession>
<protein>
    <recommendedName>
        <fullName evidence="3">Transposase</fullName>
    </recommendedName>
</protein>
<dbReference type="Proteomes" id="UP001211249">
    <property type="component" value="Unassembled WGS sequence"/>
</dbReference>
<name>A0ABT5ADN1_9CYAN</name>
<gene>
    <name evidence="1" type="ORF">PN451_01810</name>
</gene>
<proteinExistence type="predicted"/>
<dbReference type="EMBL" id="JAQMUC010000012">
    <property type="protein sequence ID" value="MDB9534591.1"/>
    <property type="molecule type" value="Genomic_DNA"/>
</dbReference>
<reference evidence="1 2" key="1">
    <citation type="submission" date="2023-01" db="EMBL/GenBank/DDBJ databases">
        <title>Genomes from the Australian National Cyanobacteria Reference Collection.</title>
        <authorList>
            <person name="Willis A."/>
            <person name="Lee E.M.F."/>
        </authorList>
    </citation>
    <scope>NUCLEOTIDE SEQUENCE [LARGE SCALE GENOMIC DNA]</scope>
    <source>
        <strain evidence="1 2">CS-1226</strain>
    </source>
</reference>
<evidence type="ECO:0008006" key="3">
    <source>
        <dbReference type="Google" id="ProtNLM"/>
    </source>
</evidence>
<evidence type="ECO:0000313" key="1">
    <source>
        <dbReference type="EMBL" id="MDB9534591.1"/>
    </source>
</evidence>